<keyword evidence="3" id="KW-1185">Reference proteome</keyword>
<accession>A0A6A5KB50</accession>
<keyword evidence="1" id="KW-0732">Signal</keyword>
<name>A0A6A5KB50_9PLEO</name>
<feature type="signal peptide" evidence="1">
    <location>
        <begin position="1"/>
        <end position="28"/>
    </location>
</feature>
<evidence type="ECO:0000313" key="2">
    <source>
        <dbReference type="EMBL" id="KAF1833709.1"/>
    </source>
</evidence>
<evidence type="ECO:0000313" key="3">
    <source>
        <dbReference type="Proteomes" id="UP000800040"/>
    </source>
</evidence>
<evidence type="ECO:0000256" key="1">
    <source>
        <dbReference type="SAM" id="SignalP"/>
    </source>
</evidence>
<sequence>MHTGRSAGQARQMCVLITLMTTLSLTNNSGRIGLYMQRAYRHTENTGCSHRRGVDRDYLRMTRNKDVWTMVISRGHSICPAFLLCAAVNIHTAHLHIAHHCPGDASK</sequence>
<reference evidence="2" key="1">
    <citation type="submission" date="2020-01" db="EMBL/GenBank/DDBJ databases">
        <authorList>
            <consortium name="DOE Joint Genome Institute"/>
            <person name="Haridas S."/>
            <person name="Albert R."/>
            <person name="Binder M."/>
            <person name="Bloem J."/>
            <person name="Labutti K."/>
            <person name="Salamov A."/>
            <person name="Andreopoulos B."/>
            <person name="Baker S.E."/>
            <person name="Barry K."/>
            <person name="Bills G."/>
            <person name="Bluhm B.H."/>
            <person name="Cannon C."/>
            <person name="Castanera R."/>
            <person name="Culley D.E."/>
            <person name="Daum C."/>
            <person name="Ezra D."/>
            <person name="Gonzalez J.B."/>
            <person name="Henrissat B."/>
            <person name="Kuo A."/>
            <person name="Liang C."/>
            <person name="Lipzen A."/>
            <person name="Lutzoni F."/>
            <person name="Magnuson J."/>
            <person name="Mondo S."/>
            <person name="Nolan M."/>
            <person name="Ohm R."/>
            <person name="Pangilinan J."/>
            <person name="Park H.-J."/>
            <person name="Ramirez L."/>
            <person name="Alfaro M."/>
            <person name="Sun H."/>
            <person name="Tritt A."/>
            <person name="Yoshinaga Y."/>
            <person name="Zwiers L.-H."/>
            <person name="Turgeon B.G."/>
            <person name="Goodwin S.B."/>
            <person name="Spatafora J.W."/>
            <person name="Crous P.W."/>
            <person name="Grigoriev I.V."/>
        </authorList>
    </citation>
    <scope>NUCLEOTIDE SEQUENCE</scope>
    <source>
        <strain evidence="2">P77</strain>
    </source>
</reference>
<organism evidence="2 3">
    <name type="scientific">Decorospora gaudefroyi</name>
    <dbReference type="NCBI Taxonomy" id="184978"/>
    <lineage>
        <taxon>Eukaryota</taxon>
        <taxon>Fungi</taxon>
        <taxon>Dikarya</taxon>
        <taxon>Ascomycota</taxon>
        <taxon>Pezizomycotina</taxon>
        <taxon>Dothideomycetes</taxon>
        <taxon>Pleosporomycetidae</taxon>
        <taxon>Pleosporales</taxon>
        <taxon>Pleosporineae</taxon>
        <taxon>Pleosporaceae</taxon>
        <taxon>Decorospora</taxon>
    </lineage>
</organism>
<protein>
    <recommendedName>
        <fullName evidence="4">Secreted protein</fullName>
    </recommendedName>
</protein>
<dbReference type="Proteomes" id="UP000800040">
    <property type="component" value="Unassembled WGS sequence"/>
</dbReference>
<gene>
    <name evidence="2" type="ORF">BDW02DRAFT_372573</name>
</gene>
<feature type="chain" id="PRO_5025599125" description="Secreted protein" evidence="1">
    <location>
        <begin position="29"/>
        <end position="107"/>
    </location>
</feature>
<dbReference type="EMBL" id="ML975314">
    <property type="protein sequence ID" value="KAF1833709.1"/>
    <property type="molecule type" value="Genomic_DNA"/>
</dbReference>
<proteinExistence type="predicted"/>
<dbReference type="AlphaFoldDB" id="A0A6A5KB50"/>
<evidence type="ECO:0008006" key="4">
    <source>
        <dbReference type="Google" id="ProtNLM"/>
    </source>
</evidence>